<reference evidence="2" key="1">
    <citation type="journal article" date="2019" name="Int. J. Syst. Evol. Microbiol.">
        <title>The Global Catalogue of Microorganisms (GCM) 10K type strain sequencing project: providing services to taxonomists for standard genome sequencing and annotation.</title>
        <authorList>
            <consortium name="The Broad Institute Genomics Platform"/>
            <consortium name="The Broad Institute Genome Sequencing Center for Infectious Disease"/>
            <person name="Wu L."/>
            <person name="Ma J."/>
        </authorList>
    </citation>
    <scope>NUCLEOTIDE SEQUENCE [LARGE SCALE GENOMIC DNA]</scope>
    <source>
        <strain evidence="2">NBRC 108728</strain>
    </source>
</reference>
<sequence>MSPFIESVRSLGSAAPNDWRHEREWRVGGNLEFEFNDIALLILDDSGKSEFVEEIPIGLPVASPGDMTVRWFGGYLRSWDDAMDGMLDRFHEVFTAVENSGAIWDQEAGDWFSMVEVLDEVSAMDEVFGELREDVRQEIARYLANTEGWCRTYDLDHAGD</sequence>
<dbReference type="RefSeq" id="WP_286345541.1">
    <property type="nucleotide sequence ID" value="NZ_AP027732.1"/>
</dbReference>
<proteinExistence type="predicted"/>
<evidence type="ECO:0008006" key="3">
    <source>
        <dbReference type="Google" id="ProtNLM"/>
    </source>
</evidence>
<evidence type="ECO:0000313" key="1">
    <source>
        <dbReference type="EMBL" id="BDZ48577.1"/>
    </source>
</evidence>
<name>A0ABN6XU84_9MICO</name>
<evidence type="ECO:0000313" key="2">
    <source>
        <dbReference type="Proteomes" id="UP001321486"/>
    </source>
</evidence>
<protein>
    <recommendedName>
        <fullName evidence="3">SUKH-4 immunity protein of toxin-antitoxin system</fullName>
    </recommendedName>
</protein>
<gene>
    <name evidence="1" type="ORF">GCM10025867_08180</name>
</gene>
<dbReference type="EMBL" id="AP027732">
    <property type="protein sequence ID" value="BDZ48577.1"/>
    <property type="molecule type" value="Genomic_DNA"/>
</dbReference>
<dbReference type="Proteomes" id="UP001321486">
    <property type="component" value="Chromosome"/>
</dbReference>
<keyword evidence="2" id="KW-1185">Reference proteome</keyword>
<organism evidence="1 2">
    <name type="scientific">Frondihabitans sucicola</name>
    <dbReference type="NCBI Taxonomy" id="1268041"/>
    <lineage>
        <taxon>Bacteria</taxon>
        <taxon>Bacillati</taxon>
        <taxon>Actinomycetota</taxon>
        <taxon>Actinomycetes</taxon>
        <taxon>Micrococcales</taxon>
        <taxon>Microbacteriaceae</taxon>
        <taxon>Frondihabitans</taxon>
    </lineage>
</organism>
<accession>A0ABN6XU84</accession>